<sequence length="554" mass="61256">MTDPTQMKSRNKLSSKKVRDDFSEPVKRQLREMCGGICSNPDCKVYTFGPTMEERSGYSNIGVAAHIAAAAPGPGARRYDPTMTSEIRGSATNGVWLCQSCSKLIDTDEVRFPVELLKEWKFRAEKRAMELLGKTSIGPSELQQKLVEAVANATKLAYTGIGEIGKTPLCGFVRGYEEYLSQLDQRFVIKITASGNHLAHEISTKPGEKVQVQIRFKDEDAARAANQKWKKYLETGEGIEIKTSDFDFSGSPLFEMISNSQREGVLFLEPAKTLLPSTLYLRSMESDAEFELASFDSSLHVAGENVFIVGSCLDGLFTHRVTFNASSQVIKIDYNFDPQKWIGSTFSNVMHLPKLQKAVSFLSRHETSRMVIELNSKGEILQFGESSSHDYAPLFDVFDHVVQLVGRARIVAMAIDGSLKINSLDISAQDERLISIYSEILSGAVIESKPTGQEILKTANLNIPEETVLAMNEGGLASYLRISERCGADFDLLGNQVTPPIFQSVLQGFEAAFFTNLDSLEGRELAIVVYSIEGTTITHSIENADFKVQRVKGS</sequence>
<comment type="caution">
    <text evidence="2">The sequence shown here is derived from an EMBL/GenBank/DDBJ whole genome shotgun (WGS) entry which is preliminary data.</text>
</comment>
<evidence type="ECO:0000313" key="2">
    <source>
        <dbReference type="EMBL" id="MDH0759201.1"/>
    </source>
</evidence>
<evidence type="ECO:0000256" key="1">
    <source>
        <dbReference type="SAM" id="MobiDB-lite"/>
    </source>
</evidence>
<accession>A0ABD4YI58</accession>
<proteinExistence type="predicted"/>
<dbReference type="EMBL" id="JAOCBV010000001">
    <property type="protein sequence ID" value="MDH0759201.1"/>
    <property type="molecule type" value="Genomic_DNA"/>
</dbReference>
<dbReference type="RefSeq" id="WP_137187502.1">
    <property type="nucleotide sequence ID" value="NZ_JAOCBV010000001.1"/>
</dbReference>
<evidence type="ECO:0000313" key="3">
    <source>
        <dbReference type="Proteomes" id="UP001160152"/>
    </source>
</evidence>
<organism evidence="2 3">
    <name type="scientific">Pseudomonas juntendi</name>
    <dbReference type="NCBI Taxonomy" id="2666183"/>
    <lineage>
        <taxon>Bacteria</taxon>
        <taxon>Pseudomonadati</taxon>
        <taxon>Pseudomonadota</taxon>
        <taxon>Gammaproteobacteria</taxon>
        <taxon>Pseudomonadales</taxon>
        <taxon>Pseudomonadaceae</taxon>
        <taxon>Pseudomonas</taxon>
    </lineage>
</organism>
<dbReference type="Proteomes" id="UP001160152">
    <property type="component" value="Unassembled WGS sequence"/>
</dbReference>
<dbReference type="AlphaFoldDB" id="A0ABD4YI58"/>
<name>A0ABD4YI58_9PSED</name>
<protein>
    <submittedName>
        <fullName evidence="2">Uncharacterized protein</fullName>
    </submittedName>
</protein>
<reference evidence="2 3" key="1">
    <citation type="submission" date="2022-09" db="EMBL/GenBank/DDBJ databases">
        <title>Intensive care unit water sources are persistently colonized with multi-drug resistant bacteria and are the site of extensive horizontal gene transfer of antibiotic resistance genes.</title>
        <authorList>
            <person name="Diorio-Toth L."/>
        </authorList>
    </citation>
    <scope>NUCLEOTIDE SEQUENCE [LARGE SCALE GENOMIC DNA]</scope>
    <source>
        <strain evidence="2 3">GD03901</strain>
    </source>
</reference>
<feature type="region of interest" description="Disordered" evidence="1">
    <location>
        <begin position="1"/>
        <end position="23"/>
    </location>
</feature>
<gene>
    <name evidence="2" type="ORF">N5C70_21150</name>
</gene>